<evidence type="ECO:0000313" key="8">
    <source>
        <dbReference type="EMBL" id="MCT7967550.1"/>
    </source>
</evidence>
<evidence type="ECO:0000256" key="4">
    <source>
        <dbReference type="ARBA" id="ARBA00022840"/>
    </source>
</evidence>
<dbReference type="InterPro" id="IPR000330">
    <property type="entry name" value="SNF2_N"/>
</dbReference>
<dbReference type="SMART" id="SM00490">
    <property type="entry name" value="HELICc"/>
    <property type="match status" value="1"/>
</dbReference>
<feature type="coiled-coil region" evidence="5">
    <location>
        <begin position="719"/>
        <end position="746"/>
    </location>
</feature>
<dbReference type="CDD" id="cd18011">
    <property type="entry name" value="DEXDc_RapA"/>
    <property type="match status" value="1"/>
</dbReference>
<dbReference type="InterPro" id="IPR014001">
    <property type="entry name" value="Helicase_ATP-bd"/>
</dbReference>
<dbReference type="NCBIfam" id="NF038317">
    <property type="entry name" value="DISARM_DrmD"/>
    <property type="match status" value="1"/>
</dbReference>
<dbReference type="Pfam" id="PF00176">
    <property type="entry name" value="SNF2-rel_dom"/>
    <property type="match status" value="1"/>
</dbReference>
<dbReference type="InterPro" id="IPR001650">
    <property type="entry name" value="Helicase_C-like"/>
</dbReference>
<keyword evidence="1" id="KW-0547">Nucleotide-binding</keyword>
<feature type="domain" description="Helicase C-terminal" evidence="7">
    <location>
        <begin position="507"/>
        <end position="682"/>
    </location>
</feature>
<evidence type="ECO:0000313" key="9">
    <source>
        <dbReference type="Proteomes" id="UP001525890"/>
    </source>
</evidence>
<keyword evidence="2" id="KW-0378">Hydrolase</keyword>
<keyword evidence="9" id="KW-1185">Reference proteome</keyword>
<dbReference type="SMART" id="SM00487">
    <property type="entry name" value="DEXDc"/>
    <property type="match status" value="1"/>
</dbReference>
<accession>A0ABT2MS34</accession>
<dbReference type="SUPFAM" id="SSF52540">
    <property type="entry name" value="P-loop containing nucleoside triphosphate hydrolases"/>
    <property type="match status" value="1"/>
</dbReference>
<evidence type="ECO:0000259" key="6">
    <source>
        <dbReference type="PROSITE" id="PS51192"/>
    </source>
</evidence>
<evidence type="ECO:0000256" key="5">
    <source>
        <dbReference type="SAM" id="Coils"/>
    </source>
</evidence>
<feature type="domain" description="Helicase ATP-binding" evidence="6">
    <location>
        <begin position="134"/>
        <end position="321"/>
    </location>
</feature>
<dbReference type="PANTHER" id="PTHR45766:SF6">
    <property type="entry name" value="SWI_SNF-RELATED MATRIX-ASSOCIATED ACTIN-DEPENDENT REGULATOR OF CHROMATIN SUBFAMILY A-LIKE PROTEIN 1"/>
    <property type="match status" value="1"/>
</dbReference>
<evidence type="ECO:0000256" key="2">
    <source>
        <dbReference type="ARBA" id="ARBA00022801"/>
    </source>
</evidence>
<gene>
    <name evidence="8" type="primary">drmD</name>
    <name evidence="8" type="ORF">NG799_14510</name>
</gene>
<dbReference type="InterPro" id="IPR038718">
    <property type="entry name" value="SNF2-like_sf"/>
</dbReference>
<dbReference type="InterPro" id="IPR057342">
    <property type="entry name" value="DEXDc_RapA"/>
</dbReference>
<evidence type="ECO:0000259" key="7">
    <source>
        <dbReference type="PROSITE" id="PS51194"/>
    </source>
</evidence>
<comment type="caution">
    <text evidence="8">The sequence shown here is derived from an EMBL/GenBank/DDBJ whole genome shotgun (WGS) entry which is preliminary data.</text>
</comment>
<keyword evidence="4" id="KW-0067">ATP-binding</keyword>
<name>A0ABT2MS34_9CYAN</name>
<organism evidence="8 9">
    <name type="scientific">Laspinema palackyanum D2a</name>
    <dbReference type="NCBI Taxonomy" id="2953684"/>
    <lineage>
        <taxon>Bacteria</taxon>
        <taxon>Bacillati</taxon>
        <taxon>Cyanobacteriota</taxon>
        <taxon>Cyanophyceae</taxon>
        <taxon>Oscillatoriophycideae</taxon>
        <taxon>Oscillatoriales</taxon>
        <taxon>Laspinemataceae</taxon>
        <taxon>Laspinema</taxon>
        <taxon>Laspinema palackyanum</taxon>
    </lineage>
</organism>
<dbReference type="RefSeq" id="WP_368007126.1">
    <property type="nucleotide sequence ID" value="NZ_JAMXFF010000021.1"/>
</dbReference>
<dbReference type="PROSITE" id="PS51192">
    <property type="entry name" value="HELICASE_ATP_BIND_1"/>
    <property type="match status" value="1"/>
</dbReference>
<proteinExistence type="predicted"/>
<dbReference type="EMBL" id="JAMXFF010000021">
    <property type="protein sequence ID" value="MCT7967550.1"/>
    <property type="molecule type" value="Genomic_DNA"/>
</dbReference>
<dbReference type="PANTHER" id="PTHR45766">
    <property type="entry name" value="DNA ANNEALING HELICASE AND ENDONUCLEASE ZRANB3 FAMILY MEMBER"/>
    <property type="match status" value="1"/>
</dbReference>
<protein>
    <submittedName>
        <fullName evidence="8">DISARM system SNF2-like helicase DrmD</fullName>
    </submittedName>
</protein>
<keyword evidence="3" id="KW-0347">Helicase</keyword>
<dbReference type="Proteomes" id="UP001525890">
    <property type="component" value="Unassembled WGS sequence"/>
</dbReference>
<dbReference type="Gene3D" id="3.40.50.10810">
    <property type="entry name" value="Tandem AAA-ATPase domain"/>
    <property type="match status" value="1"/>
</dbReference>
<dbReference type="Gene3D" id="3.40.50.300">
    <property type="entry name" value="P-loop containing nucleotide triphosphate hydrolases"/>
    <property type="match status" value="1"/>
</dbReference>
<evidence type="ECO:0000256" key="3">
    <source>
        <dbReference type="ARBA" id="ARBA00022806"/>
    </source>
</evidence>
<dbReference type="CDD" id="cd18793">
    <property type="entry name" value="SF2_C_SNF"/>
    <property type="match status" value="1"/>
</dbReference>
<keyword evidence="5" id="KW-0175">Coiled coil</keyword>
<dbReference type="InterPro" id="IPR027417">
    <property type="entry name" value="P-loop_NTPase"/>
</dbReference>
<dbReference type="InterPro" id="IPR049730">
    <property type="entry name" value="SNF2/RAD54-like_C"/>
</dbReference>
<reference evidence="8 9" key="1">
    <citation type="journal article" date="2022" name="Front. Microbiol.">
        <title>High genomic differentiation and limited gene flow indicate recent cryptic speciation within the genus Laspinema (cyanobacteria).</title>
        <authorList>
            <person name="Stanojkovic A."/>
            <person name="Skoupy S."/>
            <person name="Skaloud P."/>
            <person name="Dvorak P."/>
        </authorList>
    </citation>
    <scope>NUCLEOTIDE SEQUENCE [LARGE SCALE GENOMIC DNA]</scope>
    <source>
        <strain evidence="8 9">D2a</strain>
    </source>
</reference>
<dbReference type="PROSITE" id="PS51194">
    <property type="entry name" value="HELICASE_CTER"/>
    <property type="match status" value="1"/>
</dbReference>
<evidence type="ECO:0000256" key="1">
    <source>
        <dbReference type="ARBA" id="ARBA00022741"/>
    </source>
</evidence>
<sequence length="1067" mass="121499">MTHPTAIAAIPEPGQLVEVRGRRFAVTDVQTSTLPVDVLRSPTRKLHHLVSLSSLEDEGLGEELQVIWELEPGAIVYEKMELPYPSGFDTPERLTAFLDAVRWGASSKAELRSVQSPFRSGIDIEDYQLDPVIRAIQMPRVNLLIADDVGLGKTIEAGLVAQELILRQRSRRILIVCPSSLQVQWQEQMRDKFGLDFRIVNSDLMRVLRRQRGLHINPWQHFPRLITSIDFLKRDRPLRLMREALPAEGESVYPRRFDLLIVDEAHNIAPSGGGRYAVDSQRTAAIRLLVPHFEHKLFLTATPHNGYLESFTALLELLDSQRFARGITPDRNQLQVVMVRRLKRELPPRWDGTPRFAERRLAAIPVDYSPEEKRANQLLNDYTRLRRKDATDKMELSATEFVLKLLKKRLFSCPAAFSSTLQQHQISLQNAQRQSSRTLGITSAGILRRQLEEMEEDFADDALYEESTEDAIVTTTRLFRALSSREREILNELQTWAETASRRPDSKAQELLNWIGTQIRPNGKWSTQRVIIFTEYRATQKWLHDLLAGAGLAEGDRLMTLYGGMNSEDRERIKAAFQASADVSDVRILLATDAASEGLDLQNHCSNLIHYEIPWNPNRMEQRNGRIDRHGQKAPEVMIYHFVGKSYQEQATTGIRPGDLEGDLEFLMRAALKINNIREDLGKVGPVIAQQVEEAMLGQRVSLDTAVAEKNSEPVRQMLKFERKVRDQIEKLKEQFEETRTNLRLTPENIEAVVKIGLEIAKQPPLIPVRSDSFRSHSQEVTPEGVTTNLYCLPALSGSWATCSAGLAHPHTGEIRPITFDPDVTRGRDDVVLVHLNHRLVQMCLRLLRAEVWSRESNQNLHRVAVKVLPSNASEFPVVVAYGRLVILGGDSQRLHEEVIVAGGVIKQGKFEKLGVLKLQELIEAAKAESVPETMTQKLVELWPNYADSLLKQLENRMRDRTASLEKALQERCDKEVADITEILTELKTSIERELMEPEFMQLELKLNLSDSERHQFDRDIQSLQGRLAEIPQEIERETAAVRQRFAQPSPRLFPLAITYLVPKKLI</sequence>
<dbReference type="Pfam" id="PF00271">
    <property type="entry name" value="Helicase_C"/>
    <property type="match status" value="1"/>
</dbReference>